<dbReference type="Proteomes" id="UP000607653">
    <property type="component" value="Unassembled WGS sequence"/>
</dbReference>
<protein>
    <submittedName>
        <fullName evidence="1">Uncharacterized protein</fullName>
    </submittedName>
</protein>
<name>A0A822Z9X0_NELNU</name>
<gene>
    <name evidence="1" type="ORF">HUJ06_016195</name>
</gene>
<keyword evidence="2" id="KW-1185">Reference proteome</keyword>
<reference evidence="1 2" key="1">
    <citation type="journal article" date="2020" name="Mol. Biol. Evol.">
        <title>Distinct Expression and Methylation Patterns for Genes with Different Fates following a Single Whole-Genome Duplication in Flowering Plants.</title>
        <authorList>
            <person name="Shi T."/>
            <person name="Rahmani R.S."/>
            <person name="Gugger P.F."/>
            <person name="Wang M."/>
            <person name="Li H."/>
            <person name="Zhang Y."/>
            <person name="Li Z."/>
            <person name="Wang Q."/>
            <person name="Van de Peer Y."/>
            <person name="Marchal K."/>
            <person name="Chen J."/>
        </authorList>
    </citation>
    <scope>NUCLEOTIDE SEQUENCE [LARGE SCALE GENOMIC DNA]</scope>
    <source>
        <tissue evidence="1">Leaf</tissue>
    </source>
</reference>
<sequence>MNHTTLYGPSCWGPVEENRSEQRPLLLEEQRTSLALRALPPAVLLS</sequence>
<proteinExistence type="predicted"/>
<evidence type="ECO:0000313" key="1">
    <source>
        <dbReference type="EMBL" id="DAD41872.1"/>
    </source>
</evidence>
<comment type="caution">
    <text evidence="1">The sequence shown here is derived from an EMBL/GenBank/DDBJ whole genome shotgun (WGS) entry which is preliminary data.</text>
</comment>
<accession>A0A822Z9X0</accession>
<organism evidence="1 2">
    <name type="scientific">Nelumbo nucifera</name>
    <name type="common">Sacred lotus</name>
    <dbReference type="NCBI Taxonomy" id="4432"/>
    <lineage>
        <taxon>Eukaryota</taxon>
        <taxon>Viridiplantae</taxon>
        <taxon>Streptophyta</taxon>
        <taxon>Embryophyta</taxon>
        <taxon>Tracheophyta</taxon>
        <taxon>Spermatophyta</taxon>
        <taxon>Magnoliopsida</taxon>
        <taxon>Proteales</taxon>
        <taxon>Nelumbonaceae</taxon>
        <taxon>Nelumbo</taxon>
    </lineage>
</organism>
<dbReference type="AlphaFoldDB" id="A0A822Z9X0"/>
<dbReference type="EMBL" id="DUZY01000005">
    <property type="protein sequence ID" value="DAD41872.1"/>
    <property type="molecule type" value="Genomic_DNA"/>
</dbReference>
<evidence type="ECO:0000313" key="2">
    <source>
        <dbReference type="Proteomes" id="UP000607653"/>
    </source>
</evidence>